<feature type="transmembrane region" description="Helical" evidence="1">
    <location>
        <begin position="80"/>
        <end position="98"/>
    </location>
</feature>
<feature type="transmembrane region" description="Helical" evidence="1">
    <location>
        <begin position="40"/>
        <end position="59"/>
    </location>
</feature>
<dbReference type="EMBL" id="CACRSQ010000003">
    <property type="protein sequence ID" value="VYS94314.1"/>
    <property type="molecule type" value="Genomic_DNA"/>
</dbReference>
<sequence length="146" mass="16513">MKVRKKQLLLAAGIIWGFAGINILRIGILAYRQNWSVRNALISLTVFAVFRSMVFGKLVKKHTARIMNYTEEQQFILKFFDVKSFCIMAFMMSFGIGIRMSGIWPDSWIAVFYTGLGTALFLAGAGFISRYIKVHSLGRRSAAAEM</sequence>
<reference evidence="2" key="1">
    <citation type="submission" date="2019-11" db="EMBL/GenBank/DDBJ databases">
        <authorList>
            <person name="Feng L."/>
        </authorList>
    </citation>
    <scope>NUCLEOTIDE SEQUENCE</scope>
    <source>
        <strain evidence="2">AcaccaeLFYP115</strain>
    </source>
</reference>
<accession>A0A6N2SMH5</accession>
<dbReference type="RefSeq" id="WP_156340490.1">
    <property type="nucleotide sequence ID" value="NZ_CACRSQ010000003.1"/>
</dbReference>
<evidence type="ECO:0000313" key="2">
    <source>
        <dbReference type="EMBL" id="VYS94314.1"/>
    </source>
</evidence>
<feature type="transmembrane region" description="Helical" evidence="1">
    <location>
        <begin position="7"/>
        <end position="28"/>
    </location>
</feature>
<name>A0A6N2SMH5_9FIRM</name>
<keyword evidence="1" id="KW-0812">Transmembrane</keyword>
<feature type="transmembrane region" description="Helical" evidence="1">
    <location>
        <begin position="110"/>
        <end position="132"/>
    </location>
</feature>
<keyword evidence="1" id="KW-1133">Transmembrane helix</keyword>
<organism evidence="2">
    <name type="scientific">Anaerostipes caccae</name>
    <dbReference type="NCBI Taxonomy" id="105841"/>
    <lineage>
        <taxon>Bacteria</taxon>
        <taxon>Bacillati</taxon>
        <taxon>Bacillota</taxon>
        <taxon>Clostridia</taxon>
        <taxon>Lachnospirales</taxon>
        <taxon>Lachnospiraceae</taxon>
        <taxon>Anaerostipes</taxon>
    </lineage>
</organism>
<evidence type="ECO:0000256" key="1">
    <source>
        <dbReference type="SAM" id="Phobius"/>
    </source>
</evidence>
<keyword evidence="1" id="KW-0472">Membrane</keyword>
<protein>
    <submittedName>
        <fullName evidence="2">Uncharacterized protein</fullName>
    </submittedName>
</protein>
<proteinExistence type="predicted"/>
<gene>
    <name evidence="2" type="ORF">ACLFYP115_01028</name>
</gene>
<dbReference type="AlphaFoldDB" id="A0A6N2SMH5"/>